<evidence type="ECO:0000313" key="2">
    <source>
        <dbReference type="EMBL" id="WOL10390.1"/>
    </source>
</evidence>
<accession>A0AAQ3KKM9</accession>
<feature type="region of interest" description="Disordered" evidence="1">
    <location>
        <begin position="71"/>
        <end position="109"/>
    </location>
</feature>
<name>A0AAQ3KKM9_9LILI</name>
<feature type="compositionally biased region" description="Polar residues" evidence="1">
    <location>
        <begin position="159"/>
        <end position="175"/>
    </location>
</feature>
<dbReference type="PANTHER" id="PTHR36405">
    <property type="entry name" value="BNAA10G09140D PROTEIN"/>
    <property type="match status" value="1"/>
</dbReference>
<dbReference type="PANTHER" id="PTHR36405:SF1">
    <property type="entry name" value="OS07G0520600 PROTEIN"/>
    <property type="match status" value="1"/>
</dbReference>
<proteinExistence type="predicted"/>
<feature type="compositionally biased region" description="Basic and acidic residues" evidence="1">
    <location>
        <begin position="79"/>
        <end position="89"/>
    </location>
</feature>
<reference evidence="2 3" key="1">
    <citation type="submission" date="2023-10" db="EMBL/GenBank/DDBJ databases">
        <title>Chromosome-scale genome assembly provides insights into flower coloration mechanisms of Canna indica.</title>
        <authorList>
            <person name="Li C."/>
        </authorList>
    </citation>
    <scope>NUCLEOTIDE SEQUENCE [LARGE SCALE GENOMIC DNA]</scope>
    <source>
        <tissue evidence="2">Flower</tissue>
    </source>
</reference>
<evidence type="ECO:0000313" key="3">
    <source>
        <dbReference type="Proteomes" id="UP001327560"/>
    </source>
</evidence>
<feature type="region of interest" description="Disordered" evidence="1">
    <location>
        <begin position="151"/>
        <end position="175"/>
    </location>
</feature>
<dbReference type="EMBL" id="CP136895">
    <property type="protein sequence ID" value="WOL10390.1"/>
    <property type="molecule type" value="Genomic_DNA"/>
</dbReference>
<keyword evidence="3" id="KW-1185">Reference proteome</keyword>
<feature type="compositionally biased region" description="Polar residues" evidence="1">
    <location>
        <begin position="1"/>
        <end position="10"/>
    </location>
</feature>
<gene>
    <name evidence="2" type="ORF">Cni_G19145</name>
</gene>
<sequence length="175" mass="19213">MSWTRTQASSGDGGSVKVGTTGRISTLMMQELECAKQSQRSSSSHPRRKLQAAEPVSAHCSAVPRRAFKWKKTSSKFGGRGDGDGDGLAHHRRGKPLHVVPMLRPDDGRLMERNTNAGEMEKKGYKFKVEVVDLKCGRNILGTHLSKLRFSKLHGSGTREASSSRRFSGSGNQFQ</sequence>
<dbReference type="AlphaFoldDB" id="A0AAQ3KKM9"/>
<evidence type="ECO:0000256" key="1">
    <source>
        <dbReference type="SAM" id="MobiDB-lite"/>
    </source>
</evidence>
<dbReference type="Proteomes" id="UP001327560">
    <property type="component" value="Chromosome 6"/>
</dbReference>
<organism evidence="2 3">
    <name type="scientific">Canna indica</name>
    <name type="common">Indian-shot</name>
    <dbReference type="NCBI Taxonomy" id="4628"/>
    <lineage>
        <taxon>Eukaryota</taxon>
        <taxon>Viridiplantae</taxon>
        <taxon>Streptophyta</taxon>
        <taxon>Embryophyta</taxon>
        <taxon>Tracheophyta</taxon>
        <taxon>Spermatophyta</taxon>
        <taxon>Magnoliopsida</taxon>
        <taxon>Liliopsida</taxon>
        <taxon>Zingiberales</taxon>
        <taxon>Cannaceae</taxon>
        <taxon>Canna</taxon>
    </lineage>
</organism>
<protein>
    <submittedName>
        <fullName evidence="2">Uncharacterized protein</fullName>
    </submittedName>
</protein>
<feature type="region of interest" description="Disordered" evidence="1">
    <location>
        <begin position="1"/>
        <end position="58"/>
    </location>
</feature>